<keyword evidence="2" id="KW-1134">Transmembrane beta strand</keyword>
<keyword evidence="2" id="KW-0472">Membrane</keyword>
<keyword evidence="2" id="KW-0998">Cell outer membrane</keyword>
<protein>
    <submittedName>
        <fullName evidence="5">TonB-dependent receptor</fullName>
    </submittedName>
</protein>
<comment type="caution">
    <text evidence="5">The sequence shown here is derived from an EMBL/GenBank/DDBJ whole genome shotgun (WGS) entry which is preliminary data.</text>
</comment>
<dbReference type="GO" id="GO:0009279">
    <property type="term" value="C:cell outer membrane"/>
    <property type="evidence" value="ECO:0007669"/>
    <property type="project" value="UniProtKB-SubCell"/>
</dbReference>
<proteinExistence type="inferred from homology"/>
<dbReference type="PANTHER" id="PTHR30069:SF29">
    <property type="entry name" value="HEMOGLOBIN AND HEMOGLOBIN-HAPTOGLOBIN-BINDING PROTEIN 1-RELATED"/>
    <property type="match status" value="1"/>
</dbReference>
<dbReference type="NCBIfam" id="TIGR04056">
    <property type="entry name" value="OMP_RagA_SusC"/>
    <property type="match status" value="1"/>
</dbReference>
<comment type="similarity">
    <text evidence="2">Belongs to the TonB-dependent receptor family.</text>
</comment>
<gene>
    <name evidence="5" type="ORF">F2Y86_15900</name>
</gene>
<accession>A0A5M6A701</accession>
<feature type="chain" id="PRO_5024465507" evidence="3">
    <location>
        <begin position="29"/>
        <end position="1043"/>
    </location>
</feature>
<keyword evidence="2" id="KW-0812">Transmembrane</keyword>
<organism evidence="5 6">
    <name type="scientific">Bacteroides cellulosilyticus</name>
    <dbReference type="NCBI Taxonomy" id="246787"/>
    <lineage>
        <taxon>Bacteria</taxon>
        <taxon>Pseudomonadati</taxon>
        <taxon>Bacteroidota</taxon>
        <taxon>Bacteroidia</taxon>
        <taxon>Bacteroidales</taxon>
        <taxon>Bacteroidaceae</taxon>
        <taxon>Bacteroides</taxon>
    </lineage>
</organism>
<dbReference type="PANTHER" id="PTHR30069">
    <property type="entry name" value="TONB-DEPENDENT OUTER MEMBRANE RECEPTOR"/>
    <property type="match status" value="1"/>
</dbReference>
<dbReference type="InterPro" id="IPR039426">
    <property type="entry name" value="TonB-dep_rcpt-like"/>
</dbReference>
<dbReference type="InterPro" id="IPR023997">
    <property type="entry name" value="TonB-dep_OMP_SusC/RagA_CS"/>
</dbReference>
<feature type="domain" description="TonB-dependent receptor plug" evidence="4">
    <location>
        <begin position="126"/>
        <end position="227"/>
    </location>
</feature>
<evidence type="ECO:0000313" key="6">
    <source>
        <dbReference type="Proteomes" id="UP000325055"/>
    </source>
</evidence>
<keyword evidence="1 3" id="KW-0732">Signal</keyword>
<dbReference type="GO" id="GO:0015344">
    <property type="term" value="F:siderophore uptake transmembrane transporter activity"/>
    <property type="evidence" value="ECO:0007669"/>
    <property type="project" value="TreeGrafter"/>
</dbReference>
<dbReference type="Gene3D" id="2.170.130.10">
    <property type="entry name" value="TonB-dependent receptor, plug domain"/>
    <property type="match status" value="1"/>
</dbReference>
<reference evidence="5 6" key="1">
    <citation type="journal article" date="2019" name="Nat. Med.">
        <title>A library of human gut bacterial isolates paired with longitudinal multiomics data enables mechanistic microbiome research.</title>
        <authorList>
            <person name="Poyet M."/>
            <person name="Groussin M."/>
            <person name="Gibbons S.M."/>
            <person name="Avila-Pacheco J."/>
            <person name="Jiang X."/>
            <person name="Kearney S.M."/>
            <person name="Perrotta A.R."/>
            <person name="Berdy B."/>
            <person name="Zhao S."/>
            <person name="Lieberman T.D."/>
            <person name="Swanson P.K."/>
            <person name="Smith M."/>
            <person name="Roesemann S."/>
            <person name="Alexander J.E."/>
            <person name="Rich S.A."/>
            <person name="Livny J."/>
            <person name="Vlamakis H."/>
            <person name="Clish C."/>
            <person name="Bullock K."/>
            <person name="Deik A."/>
            <person name="Scott J."/>
            <person name="Pierce K.A."/>
            <person name="Xavier R.J."/>
            <person name="Alm E.J."/>
        </authorList>
    </citation>
    <scope>NUCLEOTIDE SEQUENCE [LARGE SCALE GENOMIC DNA]</scope>
    <source>
        <strain evidence="5 6">BIOML-A7</strain>
    </source>
</reference>
<dbReference type="SUPFAM" id="SSF56935">
    <property type="entry name" value="Porins"/>
    <property type="match status" value="1"/>
</dbReference>
<evidence type="ECO:0000313" key="5">
    <source>
        <dbReference type="EMBL" id="KAA5407640.1"/>
    </source>
</evidence>
<dbReference type="NCBIfam" id="TIGR04057">
    <property type="entry name" value="SusC_RagA_signa"/>
    <property type="match status" value="1"/>
</dbReference>
<dbReference type="InterPro" id="IPR018247">
    <property type="entry name" value="EF_Hand_1_Ca_BS"/>
</dbReference>
<dbReference type="AlphaFoldDB" id="A0A5M6A701"/>
<dbReference type="InterPro" id="IPR008969">
    <property type="entry name" value="CarboxyPept-like_regulatory"/>
</dbReference>
<keyword evidence="5" id="KW-0675">Receptor</keyword>
<dbReference type="GO" id="GO:0044718">
    <property type="term" value="P:siderophore transmembrane transport"/>
    <property type="evidence" value="ECO:0007669"/>
    <property type="project" value="TreeGrafter"/>
</dbReference>
<evidence type="ECO:0000259" key="4">
    <source>
        <dbReference type="Pfam" id="PF07715"/>
    </source>
</evidence>
<sequence>MRKEQVFSRKLLCFLFMIVFSSSAVLYAQGGGKVRVKGHVSDVNQELLIGVSIQEKGTSNGIITDVNGGFSLEVSPKATLVVSYVGYATQEFPIKNQTDFDIVLQEDAQLLNEVVVVGYGTQKKGNLTGAIASIKSDEILTTTHSSLAQNLQGKVAGLQIRQQSGEPGSFDNMISIRGFGTPLYVIDGIPRDGSGEFQRLNPTDIESISILKDASAAIYGLNAANGVILVTTKKGQKGKPRFNYSGVFGWQKPTDVPGMMNAGQFMDIKNEASINAGGEPILTKEELMKWKEGAPGYESTDWYDEAMKGSAFQQQHNFSVTGGSENVDFFFSLGYLTDNGIVKNDGFDYEKYTFRSNLSAKLSKHLTAEVLIGGRYDTKKTPRFTFFDIFKATRAAWPTERPFANNNPDYPSKVFLDNNPVAMSDPDIVGYSQTNNKALQTTASVKYDVPFVQGLQIKATGAYDSNMYMGKNAHRSYDVFTYASETDTYLKQTIGAPAYINNSYDDHNKLVLQAQVSYQRLFNKRHNVGVTLVYEQSKYWYRNSSLHRDYDFYTNDQVDQGSVNNMKNGGYETEEASMSYIGRFTYDYMSRYLVEFAFREDGSYRYAPGARWGFFPVVSVGYRISEEKFIKDNLTFIDNLKLRASYGTVGENTGEPFQYVQGFSTTGGGGYSFVDGVYTGGAASPGIINPNLTWLKSKTLNIGIDVGLFKGLLNFEMDLYQRDRKGLLAKRNLSLPNTFGGSLPDENINSDRVRGIDLSVSHNNSIGSFHYGVKFNMNFARTMNRYVERAPFRSSMEKWRNGSSNRWNDMSWGFVPVGQFQDMDDVNSYILQNGDQGNIQELPGSFKYEDVNGDGLLDDNDLQPLFWTGQPKMHYGITLNASYKGFDFNALLQGSGKYSVRFTEIYSEIMALNGANMPTYFYDRWHRADPYDPNSEWIPGKWPASKASSSGQVGSMYKESKIWRRDASYLRLKNIEIGYTIPKRLLAKTGLADVRVYVDAYNLFTFADSFVKPFDPEKIEGAYGCGFSYPVMKSYNIGVNVSF</sequence>
<evidence type="ECO:0000256" key="1">
    <source>
        <dbReference type="ARBA" id="ARBA00022729"/>
    </source>
</evidence>
<feature type="signal peptide" evidence="3">
    <location>
        <begin position="1"/>
        <end position="28"/>
    </location>
</feature>
<dbReference type="Pfam" id="PF13715">
    <property type="entry name" value="CarbopepD_reg_2"/>
    <property type="match status" value="1"/>
</dbReference>
<dbReference type="PROSITE" id="PS00018">
    <property type="entry name" value="EF_HAND_1"/>
    <property type="match status" value="1"/>
</dbReference>
<dbReference type="InterPro" id="IPR023996">
    <property type="entry name" value="TonB-dep_OMP_SusC/RagA"/>
</dbReference>
<dbReference type="FunFam" id="2.60.40.1120:FF:000003">
    <property type="entry name" value="Outer membrane protein Omp121"/>
    <property type="match status" value="1"/>
</dbReference>
<keyword evidence="2" id="KW-0813">Transport</keyword>
<dbReference type="EMBL" id="VVYW01000012">
    <property type="protein sequence ID" value="KAA5407640.1"/>
    <property type="molecule type" value="Genomic_DNA"/>
</dbReference>
<evidence type="ECO:0000256" key="2">
    <source>
        <dbReference type="PROSITE-ProRule" id="PRU01360"/>
    </source>
</evidence>
<dbReference type="Proteomes" id="UP000325055">
    <property type="component" value="Unassembled WGS sequence"/>
</dbReference>
<dbReference type="Gene3D" id="2.60.40.1120">
    <property type="entry name" value="Carboxypeptidase-like, regulatory domain"/>
    <property type="match status" value="1"/>
</dbReference>
<name>A0A5M6A701_9BACE</name>
<dbReference type="SUPFAM" id="SSF49464">
    <property type="entry name" value="Carboxypeptidase regulatory domain-like"/>
    <property type="match status" value="1"/>
</dbReference>
<dbReference type="PROSITE" id="PS52016">
    <property type="entry name" value="TONB_DEPENDENT_REC_3"/>
    <property type="match status" value="1"/>
</dbReference>
<evidence type="ECO:0000256" key="3">
    <source>
        <dbReference type="SAM" id="SignalP"/>
    </source>
</evidence>
<dbReference type="Pfam" id="PF07715">
    <property type="entry name" value="Plug"/>
    <property type="match status" value="1"/>
</dbReference>
<dbReference type="InterPro" id="IPR037066">
    <property type="entry name" value="Plug_dom_sf"/>
</dbReference>
<dbReference type="InterPro" id="IPR012910">
    <property type="entry name" value="Plug_dom"/>
</dbReference>
<comment type="subcellular location">
    <subcellularLocation>
        <location evidence="2">Cell outer membrane</location>
        <topology evidence="2">Multi-pass membrane protein</topology>
    </subcellularLocation>
</comment>